<dbReference type="FunFam" id="2.60.110.10:FF:000004">
    <property type="entry name" value="THAUMATIN-LIKE PROTEIN 1"/>
    <property type="match status" value="1"/>
</dbReference>
<dbReference type="CDD" id="cd09218">
    <property type="entry name" value="TLP-PA"/>
    <property type="match status" value="1"/>
</dbReference>
<dbReference type="EMBL" id="OU963870">
    <property type="protein sequence ID" value="CAH0395730.1"/>
    <property type="molecule type" value="Genomic_DNA"/>
</dbReference>
<dbReference type="PRINTS" id="PR00347">
    <property type="entry name" value="THAUMATIN"/>
</dbReference>
<proteinExistence type="predicted"/>
<dbReference type="InterPro" id="IPR037176">
    <property type="entry name" value="Osmotin/thaumatin-like_sf"/>
</dbReference>
<feature type="disulfide bond" evidence="1">
    <location>
        <begin position="157"/>
        <end position="218"/>
    </location>
</feature>
<feature type="disulfide bond" evidence="1">
    <location>
        <begin position="194"/>
        <end position="205"/>
    </location>
</feature>
<dbReference type="PANTHER" id="PTHR31048">
    <property type="entry name" value="OS03G0233200 PROTEIN"/>
    <property type="match status" value="1"/>
</dbReference>
<dbReference type="Pfam" id="PF00314">
    <property type="entry name" value="Thaumatin"/>
    <property type="match status" value="1"/>
</dbReference>
<feature type="disulfide bond" evidence="1">
    <location>
        <begin position="165"/>
        <end position="180"/>
    </location>
</feature>
<dbReference type="SMART" id="SM00205">
    <property type="entry name" value="THN"/>
    <property type="match status" value="1"/>
</dbReference>
<gene>
    <name evidence="2" type="ORF">BEMITA_LOCUS13877</name>
</gene>
<protein>
    <recommendedName>
        <fullName evidence="4">Thaumatin-like protein</fullName>
    </recommendedName>
</protein>
<dbReference type="PROSITE" id="PS51367">
    <property type="entry name" value="THAUMATIN_2"/>
    <property type="match status" value="1"/>
</dbReference>
<feature type="disulfide bond" evidence="1">
    <location>
        <begin position="97"/>
        <end position="104"/>
    </location>
</feature>
<feature type="disulfide bond" evidence="1">
    <location>
        <begin position="184"/>
        <end position="193"/>
    </location>
</feature>
<organism evidence="2 3">
    <name type="scientific">Bemisia tabaci</name>
    <name type="common">Sweetpotato whitefly</name>
    <name type="synonym">Aleurodes tabaci</name>
    <dbReference type="NCBI Taxonomy" id="7038"/>
    <lineage>
        <taxon>Eukaryota</taxon>
        <taxon>Metazoa</taxon>
        <taxon>Ecdysozoa</taxon>
        <taxon>Arthropoda</taxon>
        <taxon>Hexapoda</taxon>
        <taxon>Insecta</taxon>
        <taxon>Pterygota</taxon>
        <taxon>Neoptera</taxon>
        <taxon>Paraneoptera</taxon>
        <taxon>Hemiptera</taxon>
        <taxon>Sternorrhyncha</taxon>
        <taxon>Aleyrodoidea</taxon>
        <taxon>Aleyrodidae</taxon>
        <taxon>Aleyrodinae</taxon>
        <taxon>Bemisia</taxon>
    </lineage>
</organism>
<dbReference type="PIRSF" id="PIRSF002703">
    <property type="entry name" value="Thaumatin"/>
    <property type="match status" value="1"/>
</dbReference>
<evidence type="ECO:0000313" key="3">
    <source>
        <dbReference type="Proteomes" id="UP001152759"/>
    </source>
</evidence>
<feature type="disulfide bond" evidence="1">
    <location>
        <begin position="152"/>
        <end position="235"/>
    </location>
</feature>
<evidence type="ECO:0008006" key="4">
    <source>
        <dbReference type="Google" id="ProtNLM"/>
    </source>
</evidence>
<dbReference type="SMR" id="A0A9P0AQE7"/>
<reference evidence="2" key="1">
    <citation type="submission" date="2021-12" db="EMBL/GenBank/DDBJ databases">
        <authorList>
            <person name="King R."/>
        </authorList>
    </citation>
    <scope>NUCLEOTIDE SEQUENCE</scope>
</reference>
<name>A0A9P0AQE7_BEMTA</name>
<sequence>MLGRGFNVDCSPLDRGSTSDSQSLSTAVRITVKNNCRWPLWPATQTGGGGAQLSTTGFMLGPGASRDLEVPSKWTAGRIWARTQCDHPSGRCVTGDCGSGAGNCNGRTGAPPATLAEFTLNDNGKDWYDVSNVDGSNVPMSISPQGGNGPKCRHIDCKFDMNRACPNELAVRTPDGVVGCKSGCEAFRKPELCCSGDNHNTREKCPPSNWSRVFKDKCPDAYSYAYDDPTSLFDCYGAPNYVVTFCP</sequence>
<dbReference type="AlphaFoldDB" id="A0A9P0AQE7"/>
<keyword evidence="1" id="KW-1015">Disulfide bond</keyword>
<evidence type="ECO:0000313" key="2">
    <source>
        <dbReference type="EMBL" id="CAH0395730.1"/>
    </source>
</evidence>
<keyword evidence="3" id="KW-1185">Reference proteome</keyword>
<feature type="disulfide bond" evidence="1">
    <location>
        <begin position="85"/>
        <end position="92"/>
    </location>
</feature>
<dbReference type="Gene3D" id="2.60.110.10">
    <property type="entry name" value="Thaumatin"/>
    <property type="match status" value="1"/>
</dbReference>
<evidence type="ECO:0000256" key="1">
    <source>
        <dbReference type="PIRSR" id="PIRSR002703-1"/>
    </source>
</evidence>
<dbReference type="Proteomes" id="UP001152759">
    <property type="component" value="Chromosome 9"/>
</dbReference>
<accession>A0A9P0AQE7</accession>
<feature type="disulfide bond" evidence="1">
    <location>
        <begin position="36"/>
        <end position="246"/>
    </location>
</feature>
<dbReference type="SUPFAM" id="SSF49870">
    <property type="entry name" value="Osmotin, thaumatin-like protein"/>
    <property type="match status" value="1"/>
</dbReference>
<dbReference type="InterPro" id="IPR001938">
    <property type="entry name" value="Thaumatin"/>
</dbReference>